<proteinExistence type="predicted"/>
<sequence length="1228" mass="141974">MMSGQYKTKPCIGKINNEILSEFKELCRTHNFDGINLFIQKNHNLCLALIWPRNLWLKFVFPSEIVGYSENQFTELNDHYQGFTEKLCLIGSIQITKKEIPIFVGMSSRIFCHDLETDILYVIAEDFEKFVKFGVLGTNVITSSEPIYTKYYYDGPKLEKSEILERLGLLEEGRHLNTNIKFNRKTALLLKTLRKNYLSMLYEFDELARCKNLFEVQKFVSLNKGLKIRLETPIFTCLILEERENIHCSVSEQRRFEEQECLFENVAVLGYLSISEDDPGLKPILCIGASGAIYYYDWIDNVLTKIADCLLTFARVGFARYCGDFGYDRIGKVTERFGRSSTFGSFPVLDPQHFLKIVPVCNDVCLDPVPELPPFDFNVDLLMSAYGEGMEIVHNGIKCCLVWPPEYVLSFGEFYHFGCKRSVITYDWSNLIGADEFLCAVGYAHPNHRKPNPNSDPFVMYCSSNKMFALDTITDELFIIAESPVHFCNVGLRNFPPFASIELDGEHDKLWYGETRCSGEEIILLQRNVPSLQHFVTRNCGQKIRIDAFQNFDLSFCSSDDIHHVTGSGVLEKIVKRDYVVLGTCARCQVEPNCRAVILIGPNYHIYVYADNKINKVAKSIREFIRRGFDELVYKEKYSLTWNDDSLFYLSESEAENLNRMLNGESPLLRKKPRHMYPRPDRLLKNMSKILFAVHPSELNNFWIQRITKFLHPIIVPRKDTEMKYIVPLSESRLRNGIQATAAERFGIKGLKLCSDSVLWNKLIDYEYEMFKYPSTFMRADRFISLIQDLKFMDDFDPKWACITKLAAIGFYSGASLFNLGAKPGIGHWCRYLCEYLSMLFFKLDNRLRELTKESKEKLGGFSCAFWSESFKIEMQNKTESFFRRDFLDRFQLYLLEHFLLFCGCEECRFNLFRFKNLGTMKKNLGCVKLHFFQALGKIDLPIFPHLAEQYSRNLVTFLARDLCLSFIEGQIERCKLPISINLNVTQDKKNLLNILSNIVFLLYVIQTLYSVLLTELKMYYDVYIDELKNLATSMEFEIKLGSKGCLNNVRYISMLNQVLDMIGNPGTSTNFIFNCLEAIKIGFEIPYYQNYDESKFLDSFYLHHLYIKRHGEKSVDLIAADNLAPGFFIVNAKERRFIDVLEKSILNIEAEYLSNTKNINGAMAIFFSGLKYFGNTGYGEIQVSPEKDVRAIGYKLGSLGKIQNDIYYFSNSDLSGNIVIESSDESE</sequence>
<gene>
    <name evidence="1" type="primary">U7</name>
</gene>
<dbReference type="KEGG" id="vg:27912105"/>
<keyword evidence="2" id="KW-1185">Reference proteome</keyword>
<evidence type="ECO:0000313" key="1">
    <source>
        <dbReference type="EMBL" id="ANC96516.1"/>
    </source>
</evidence>
<dbReference type="Proteomes" id="UP000202843">
    <property type="component" value="Segment"/>
</dbReference>
<dbReference type="GeneID" id="27912105"/>
<dbReference type="Pfam" id="PF02393">
    <property type="entry name" value="US22"/>
    <property type="match status" value="2"/>
</dbReference>
<dbReference type="RefSeq" id="YP_009253914.1">
    <property type="nucleotide sequence ID" value="NC_030200.1"/>
</dbReference>
<reference evidence="1 2" key="1">
    <citation type="journal article" date="2016" name="J. Virol.">
        <title>Complete Unique Genome Sequence, Expression Profile, and Salivary Gland Tissue Tropism of the Herpesvirus 7 Homolog in Pigtailed Macaques.</title>
        <authorList>
            <person name="Staheli J.P."/>
            <person name="Dyen M.R."/>
            <person name="Basom R."/>
            <person name="Fitzgibbon M."/>
            <person name="Barcy S."/>
        </authorList>
    </citation>
    <scope>NUCLEOTIDE SEQUENCE [LARGE SCALE GENOMIC DNA]</scope>
</reference>
<protein>
    <submittedName>
        <fullName evidence="1">U7 protein</fullName>
    </submittedName>
</protein>
<evidence type="ECO:0000313" key="2">
    <source>
        <dbReference type="Proteomes" id="UP000202843"/>
    </source>
</evidence>
<organism evidence="1 2">
    <name type="scientific">macacine betaherpesvirus 9</name>
    <dbReference type="NCBI Taxonomy" id="2560568"/>
    <lineage>
        <taxon>Viruses</taxon>
        <taxon>Duplodnaviria</taxon>
        <taxon>Heunggongvirae</taxon>
        <taxon>Peploviricota</taxon>
        <taxon>Herviviricetes</taxon>
        <taxon>Herpesvirales</taxon>
        <taxon>Orthoherpesviridae</taxon>
        <taxon>Betaherpesvirinae</taxon>
        <taxon>Roseolovirus</taxon>
        <taxon>Roseolovirus macacinebeta9</taxon>
    </lineage>
</organism>
<dbReference type="EMBL" id="KU351741">
    <property type="protein sequence ID" value="ANC96516.1"/>
    <property type="molecule type" value="Genomic_DNA"/>
</dbReference>
<accession>A0A192XNI0</accession>
<dbReference type="InterPro" id="IPR003360">
    <property type="entry name" value="US22-like"/>
</dbReference>
<dbReference type="Pfam" id="PF05999">
    <property type="entry name" value="Herpes_U5"/>
    <property type="match status" value="1"/>
</dbReference>
<name>A0A192XNI0_9BETA</name>
<dbReference type="InterPro" id="IPR010302">
    <property type="entry name" value="UL27-like_protein_herpesevirus"/>
</dbReference>